<evidence type="ECO:0000313" key="4">
    <source>
        <dbReference type="EMBL" id="SHG94483.1"/>
    </source>
</evidence>
<dbReference type="Pfam" id="PF00571">
    <property type="entry name" value="CBS"/>
    <property type="match status" value="2"/>
</dbReference>
<dbReference type="Proteomes" id="UP000184357">
    <property type="component" value="Unassembled WGS sequence"/>
</dbReference>
<dbReference type="InterPro" id="IPR046342">
    <property type="entry name" value="CBS_dom_sf"/>
</dbReference>
<dbReference type="Gene3D" id="3.10.580.10">
    <property type="entry name" value="CBS-domain"/>
    <property type="match status" value="1"/>
</dbReference>
<dbReference type="SMART" id="SM00116">
    <property type="entry name" value="CBS"/>
    <property type="match status" value="2"/>
</dbReference>
<dbReference type="RefSeq" id="WP_073307889.1">
    <property type="nucleotide sequence ID" value="NZ_FQWV01000003.1"/>
</dbReference>
<dbReference type="AlphaFoldDB" id="A0A1M5NZT8"/>
<evidence type="ECO:0000259" key="3">
    <source>
        <dbReference type="PROSITE" id="PS51371"/>
    </source>
</evidence>
<evidence type="ECO:0000256" key="2">
    <source>
        <dbReference type="PROSITE-ProRule" id="PRU00703"/>
    </source>
</evidence>
<dbReference type="PROSITE" id="PS51371">
    <property type="entry name" value="CBS"/>
    <property type="match status" value="2"/>
</dbReference>
<dbReference type="CDD" id="cd17776">
    <property type="entry name" value="CBS_pair_arch"/>
    <property type="match status" value="1"/>
</dbReference>
<dbReference type="EMBL" id="FQWV01000003">
    <property type="protein sequence ID" value="SHG94483.1"/>
    <property type="molecule type" value="Genomic_DNA"/>
</dbReference>
<dbReference type="PANTHER" id="PTHR43080">
    <property type="entry name" value="CBS DOMAIN-CONTAINING PROTEIN CBSX3, MITOCHONDRIAL"/>
    <property type="match status" value="1"/>
</dbReference>
<dbReference type="InterPro" id="IPR000644">
    <property type="entry name" value="CBS_dom"/>
</dbReference>
<organism evidence="4 5">
    <name type="scientific">Halobaculum gomorrense</name>
    <dbReference type="NCBI Taxonomy" id="43928"/>
    <lineage>
        <taxon>Archaea</taxon>
        <taxon>Methanobacteriati</taxon>
        <taxon>Methanobacteriota</taxon>
        <taxon>Stenosarchaea group</taxon>
        <taxon>Halobacteria</taxon>
        <taxon>Halobacteriales</taxon>
        <taxon>Haloferacaceae</taxon>
        <taxon>Halobaculum</taxon>
    </lineage>
</organism>
<accession>A0A1M5NZT8</accession>
<feature type="domain" description="CBS" evidence="3">
    <location>
        <begin position="72"/>
        <end position="131"/>
    </location>
</feature>
<feature type="domain" description="CBS" evidence="3">
    <location>
        <begin position="7"/>
        <end position="63"/>
    </location>
</feature>
<proteinExistence type="predicted"/>
<protein>
    <submittedName>
        <fullName evidence="4">CBS domain-containing protein</fullName>
    </submittedName>
</protein>
<dbReference type="STRING" id="43928.SAMN05443636_1389"/>
<dbReference type="OrthoDB" id="43333at2157"/>
<reference evidence="4 5" key="1">
    <citation type="submission" date="2016-11" db="EMBL/GenBank/DDBJ databases">
        <authorList>
            <person name="Jaros S."/>
            <person name="Januszkiewicz K."/>
            <person name="Wedrychowicz H."/>
        </authorList>
    </citation>
    <scope>NUCLEOTIDE SEQUENCE [LARGE SCALE GENOMIC DNA]</scope>
    <source>
        <strain evidence="4 5">DSM 9297</strain>
    </source>
</reference>
<dbReference type="SUPFAM" id="SSF54631">
    <property type="entry name" value="CBS-domain pair"/>
    <property type="match status" value="1"/>
</dbReference>
<evidence type="ECO:0000256" key="1">
    <source>
        <dbReference type="ARBA" id="ARBA00023122"/>
    </source>
</evidence>
<sequence length="145" mass="15424">MLVRDLMTREVVTCDAGATVHTAAARMLDADIGSVLITKDGTPLAILTETDVLRAGVITGRPLGDVPVDKAASHPLKTIGADATVRSAVEQMNDGGIKKLPVVEDTELVGIVTHGDIVAHYSDFVKEAHRLDATASEWESDRDRP</sequence>
<gene>
    <name evidence="4" type="ORF">SAMN05443636_1389</name>
</gene>
<keyword evidence="5" id="KW-1185">Reference proteome</keyword>
<keyword evidence="1 2" id="KW-0129">CBS domain</keyword>
<dbReference type="InterPro" id="IPR051257">
    <property type="entry name" value="Diverse_CBS-Domain"/>
</dbReference>
<name>A0A1M5NZT8_9EURY</name>
<dbReference type="PANTHER" id="PTHR43080:SF2">
    <property type="entry name" value="CBS DOMAIN-CONTAINING PROTEIN"/>
    <property type="match status" value="1"/>
</dbReference>
<evidence type="ECO:0000313" key="5">
    <source>
        <dbReference type="Proteomes" id="UP000184357"/>
    </source>
</evidence>